<dbReference type="SUPFAM" id="SSF142433">
    <property type="entry name" value="CinA-like"/>
    <property type="match status" value="1"/>
</dbReference>
<dbReference type="InterPro" id="IPR008136">
    <property type="entry name" value="CinA_C"/>
</dbReference>
<evidence type="ECO:0000313" key="2">
    <source>
        <dbReference type="EMBL" id="BDX06939.1"/>
    </source>
</evidence>
<reference evidence="2" key="1">
    <citation type="submission" date="2023-01" db="EMBL/GenBank/DDBJ databases">
        <title>Complete genome sequence of Planctobacterium marinum strain Dej080120_11.</title>
        <authorList>
            <person name="Ueki S."/>
            <person name="Maruyama F."/>
        </authorList>
    </citation>
    <scope>NUCLEOTIDE SEQUENCE</scope>
    <source>
        <strain evidence="2">Dej080120_11</strain>
    </source>
</reference>
<dbReference type="InterPro" id="IPR036653">
    <property type="entry name" value="CinA-like_C"/>
</dbReference>
<dbReference type="Pfam" id="PF02464">
    <property type="entry name" value="CinA"/>
    <property type="match status" value="1"/>
</dbReference>
<dbReference type="Proteomes" id="UP001333710">
    <property type="component" value="Chromosome"/>
</dbReference>
<gene>
    <name evidence="2" type="ORF">MACH26_24600</name>
</gene>
<proteinExistence type="predicted"/>
<dbReference type="EMBL" id="AP027272">
    <property type="protein sequence ID" value="BDX06939.1"/>
    <property type="molecule type" value="Genomic_DNA"/>
</dbReference>
<protein>
    <recommendedName>
        <fullName evidence="1">CinA C-terminal domain-containing protein</fullName>
    </recommendedName>
</protein>
<name>A0AA48HKK3_9ALTE</name>
<dbReference type="AlphaFoldDB" id="A0AA48HKK3"/>
<keyword evidence="3" id="KW-1185">Reference proteome</keyword>
<sequence length="85" mass="8824">MSEQVVQEMAKGAAEMAGAEVSVAVSGVAGPGGGSAEKPVGLVWFGIVVGDRKMNFQKVLPGDRAQIREQTVVTALTVLIELLNE</sequence>
<evidence type="ECO:0000259" key="1">
    <source>
        <dbReference type="Pfam" id="PF02464"/>
    </source>
</evidence>
<organism evidence="2 3">
    <name type="scientific">Planctobacterium marinum</name>
    <dbReference type="NCBI Taxonomy" id="1631968"/>
    <lineage>
        <taxon>Bacteria</taxon>
        <taxon>Pseudomonadati</taxon>
        <taxon>Pseudomonadota</taxon>
        <taxon>Gammaproteobacteria</taxon>
        <taxon>Alteromonadales</taxon>
        <taxon>Alteromonadaceae</taxon>
        <taxon>Planctobacterium</taxon>
    </lineage>
</organism>
<accession>A0AA48HKK3</accession>
<evidence type="ECO:0000313" key="3">
    <source>
        <dbReference type="Proteomes" id="UP001333710"/>
    </source>
</evidence>
<dbReference type="KEGG" id="pmaw:MACH26_24600"/>
<feature type="domain" description="CinA C-terminal" evidence="1">
    <location>
        <begin position="2"/>
        <end position="82"/>
    </location>
</feature>
<dbReference type="Gene3D" id="3.90.950.20">
    <property type="entry name" value="CinA-like"/>
    <property type="match status" value="1"/>
</dbReference>